<proteinExistence type="predicted"/>
<keyword evidence="4" id="KW-1185">Reference proteome</keyword>
<dbReference type="EMBL" id="CM001223">
    <property type="protein sequence ID" value="KEH23894.1"/>
    <property type="molecule type" value="Genomic_DNA"/>
</dbReference>
<dbReference type="AlphaFoldDB" id="A0A072U2I3"/>
<dbReference type="Proteomes" id="UP000002051">
    <property type="component" value="Unassembled WGS sequence"/>
</dbReference>
<name>A0A072U2I3_MEDTR</name>
<dbReference type="HOGENOM" id="CLU_2389570_0_0_1"/>
<evidence type="ECO:0000313" key="2">
    <source>
        <dbReference type="EMBL" id="RHN48182.1"/>
    </source>
</evidence>
<reference evidence="1 4" key="2">
    <citation type="journal article" date="2014" name="BMC Genomics">
        <title>An improved genome release (version Mt4.0) for the model legume Medicago truncatula.</title>
        <authorList>
            <person name="Tang H."/>
            <person name="Krishnakumar V."/>
            <person name="Bidwell S."/>
            <person name="Rosen B."/>
            <person name="Chan A."/>
            <person name="Zhou S."/>
            <person name="Gentzbittel L."/>
            <person name="Childs K.L."/>
            <person name="Yandell M."/>
            <person name="Gundlach H."/>
            <person name="Mayer K.F."/>
            <person name="Schwartz D.C."/>
            <person name="Town C.D."/>
        </authorList>
    </citation>
    <scope>GENOME REANNOTATION</scope>
    <source>
        <strain evidence="1">A17</strain>
        <strain evidence="3 4">cv. Jemalong A17</strain>
    </source>
</reference>
<evidence type="ECO:0000313" key="3">
    <source>
        <dbReference type="EnsemblPlants" id="KEH23894"/>
    </source>
</evidence>
<reference evidence="3" key="3">
    <citation type="submission" date="2015-04" db="UniProtKB">
        <authorList>
            <consortium name="EnsemblPlants"/>
        </authorList>
    </citation>
    <scope>IDENTIFICATION</scope>
    <source>
        <strain evidence="3">cv. Jemalong A17</strain>
    </source>
</reference>
<gene>
    <name evidence="1" type="ordered locus">MTR_7g096590</name>
    <name evidence="2" type="ORF">MtrunA17_Chr7g0261011</name>
</gene>
<reference evidence="2" key="4">
    <citation type="journal article" date="2018" name="Nat. Plants">
        <title>Whole-genome landscape of Medicago truncatula symbiotic genes.</title>
        <authorList>
            <person name="Pecrix Y."/>
            <person name="Gamas P."/>
            <person name="Carrere S."/>
        </authorList>
    </citation>
    <scope>NUCLEOTIDE SEQUENCE</scope>
    <source>
        <tissue evidence="2">Leaves</tissue>
    </source>
</reference>
<evidence type="ECO:0000313" key="1">
    <source>
        <dbReference type="EMBL" id="KEH23894.1"/>
    </source>
</evidence>
<evidence type="ECO:0000313" key="4">
    <source>
        <dbReference type="Proteomes" id="UP000002051"/>
    </source>
</evidence>
<dbReference type="EnsemblPlants" id="KEH23894">
    <property type="protein sequence ID" value="KEH23894"/>
    <property type="gene ID" value="MTR_7g096590"/>
</dbReference>
<dbReference type="Gramene" id="rna42869">
    <property type="protein sequence ID" value="RHN48182.1"/>
    <property type="gene ID" value="gene42869"/>
</dbReference>
<organism evidence="1 4">
    <name type="scientific">Medicago truncatula</name>
    <name type="common">Barrel medic</name>
    <name type="synonym">Medicago tribuloides</name>
    <dbReference type="NCBI Taxonomy" id="3880"/>
    <lineage>
        <taxon>Eukaryota</taxon>
        <taxon>Viridiplantae</taxon>
        <taxon>Streptophyta</taxon>
        <taxon>Embryophyta</taxon>
        <taxon>Tracheophyta</taxon>
        <taxon>Spermatophyta</taxon>
        <taxon>Magnoliopsida</taxon>
        <taxon>eudicotyledons</taxon>
        <taxon>Gunneridae</taxon>
        <taxon>Pentapetalae</taxon>
        <taxon>rosids</taxon>
        <taxon>fabids</taxon>
        <taxon>Fabales</taxon>
        <taxon>Fabaceae</taxon>
        <taxon>Papilionoideae</taxon>
        <taxon>50 kb inversion clade</taxon>
        <taxon>NPAAA clade</taxon>
        <taxon>Hologalegina</taxon>
        <taxon>IRL clade</taxon>
        <taxon>Trifolieae</taxon>
        <taxon>Medicago</taxon>
    </lineage>
</organism>
<sequence length="94" mass="10714">MTELEKVAPSSWLRMQKDEAGYESDAEVFDYRDIKPDEGFLTKFMEAHAAVKEADITLHALTKAFEDSKQLTALWKQTGENLTIERESMADSKV</sequence>
<reference evidence="1 4" key="1">
    <citation type="journal article" date="2011" name="Nature">
        <title>The Medicago genome provides insight into the evolution of rhizobial symbioses.</title>
        <authorList>
            <person name="Young N.D."/>
            <person name="Debelle F."/>
            <person name="Oldroyd G.E."/>
            <person name="Geurts R."/>
            <person name="Cannon S.B."/>
            <person name="Udvardi M.K."/>
            <person name="Benedito V.A."/>
            <person name="Mayer K.F."/>
            <person name="Gouzy J."/>
            <person name="Schoof H."/>
            <person name="Van de Peer Y."/>
            <person name="Proost S."/>
            <person name="Cook D.R."/>
            <person name="Meyers B.C."/>
            <person name="Spannagl M."/>
            <person name="Cheung F."/>
            <person name="De Mita S."/>
            <person name="Krishnakumar V."/>
            <person name="Gundlach H."/>
            <person name="Zhou S."/>
            <person name="Mudge J."/>
            <person name="Bharti A.K."/>
            <person name="Murray J.D."/>
            <person name="Naoumkina M.A."/>
            <person name="Rosen B."/>
            <person name="Silverstein K.A."/>
            <person name="Tang H."/>
            <person name="Rombauts S."/>
            <person name="Zhao P.X."/>
            <person name="Zhou P."/>
            <person name="Barbe V."/>
            <person name="Bardou P."/>
            <person name="Bechner M."/>
            <person name="Bellec A."/>
            <person name="Berger A."/>
            <person name="Berges H."/>
            <person name="Bidwell S."/>
            <person name="Bisseling T."/>
            <person name="Choisne N."/>
            <person name="Couloux A."/>
            <person name="Denny R."/>
            <person name="Deshpande S."/>
            <person name="Dai X."/>
            <person name="Doyle J.J."/>
            <person name="Dudez A.M."/>
            <person name="Farmer A.D."/>
            <person name="Fouteau S."/>
            <person name="Franken C."/>
            <person name="Gibelin C."/>
            <person name="Gish J."/>
            <person name="Goldstein S."/>
            <person name="Gonzalez A.J."/>
            <person name="Green P.J."/>
            <person name="Hallab A."/>
            <person name="Hartog M."/>
            <person name="Hua A."/>
            <person name="Humphray S.J."/>
            <person name="Jeong D.H."/>
            <person name="Jing Y."/>
            <person name="Jocker A."/>
            <person name="Kenton S.M."/>
            <person name="Kim D.J."/>
            <person name="Klee K."/>
            <person name="Lai H."/>
            <person name="Lang C."/>
            <person name="Lin S."/>
            <person name="Macmil S.L."/>
            <person name="Magdelenat G."/>
            <person name="Matthews L."/>
            <person name="McCorrison J."/>
            <person name="Monaghan E.L."/>
            <person name="Mun J.H."/>
            <person name="Najar F.Z."/>
            <person name="Nicholson C."/>
            <person name="Noirot C."/>
            <person name="O'Bleness M."/>
            <person name="Paule C.R."/>
            <person name="Poulain J."/>
            <person name="Prion F."/>
            <person name="Qin B."/>
            <person name="Qu C."/>
            <person name="Retzel E.F."/>
            <person name="Riddle C."/>
            <person name="Sallet E."/>
            <person name="Samain S."/>
            <person name="Samson N."/>
            <person name="Sanders I."/>
            <person name="Saurat O."/>
            <person name="Scarpelli C."/>
            <person name="Schiex T."/>
            <person name="Segurens B."/>
            <person name="Severin A.J."/>
            <person name="Sherrier D.J."/>
            <person name="Shi R."/>
            <person name="Sims S."/>
            <person name="Singer S.R."/>
            <person name="Sinharoy S."/>
            <person name="Sterck L."/>
            <person name="Viollet A."/>
            <person name="Wang B.B."/>
            <person name="Wang K."/>
            <person name="Wang M."/>
            <person name="Wang X."/>
            <person name="Warfsmann J."/>
            <person name="Weissenbach J."/>
            <person name="White D.D."/>
            <person name="White J.D."/>
            <person name="Wiley G.B."/>
            <person name="Wincker P."/>
            <person name="Xing Y."/>
            <person name="Yang L."/>
            <person name="Yao Z."/>
            <person name="Ying F."/>
            <person name="Zhai J."/>
            <person name="Zhou L."/>
            <person name="Zuber A."/>
            <person name="Denarie J."/>
            <person name="Dixon R.A."/>
            <person name="May G.D."/>
            <person name="Schwartz D.C."/>
            <person name="Rogers J."/>
            <person name="Quetier F."/>
            <person name="Town C.D."/>
            <person name="Roe B.A."/>
        </authorList>
    </citation>
    <scope>NUCLEOTIDE SEQUENCE [LARGE SCALE GENOMIC DNA]</scope>
    <source>
        <strain evidence="1">A17</strain>
        <strain evidence="3 4">cv. Jemalong A17</strain>
    </source>
</reference>
<accession>A0A072U2I3</accession>
<dbReference type="Proteomes" id="UP000265566">
    <property type="component" value="Chromosome 7"/>
</dbReference>
<protein>
    <submittedName>
        <fullName evidence="1 3">Uncharacterized protein</fullName>
    </submittedName>
</protein>
<dbReference type="EMBL" id="PSQE01000007">
    <property type="protein sequence ID" value="RHN48182.1"/>
    <property type="molecule type" value="Genomic_DNA"/>
</dbReference>